<evidence type="ECO:0008006" key="3">
    <source>
        <dbReference type="Google" id="ProtNLM"/>
    </source>
</evidence>
<accession>A0ABV2PJQ2</accession>
<reference evidence="1 2" key="1">
    <citation type="submission" date="2024-06" db="EMBL/GenBank/DDBJ databases">
        <title>Sorghum-associated microbial communities from plants grown in Nebraska, USA.</title>
        <authorList>
            <person name="Schachtman D."/>
        </authorList>
    </citation>
    <scope>NUCLEOTIDE SEQUENCE [LARGE SCALE GENOMIC DNA]</scope>
    <source>
        <strain evidence="1 2">736</strain>
    </source>
</reference>
<comment type="caution">
    <text evidence="1">The sequence shown here is derived from an EMBL/GenBank/DDBJ whole genome shotgun (WGS) entry which is preliminary data.</text>
</comment>
<dbReference type="Proteomes" id="UP001549363">
    <property type="component" value="Unassembled WGS sequence"/>
</dbReference>
<dbReference type="EMBL" id="JBEPSB010000009">
    <property type="protein sequence ID" value="MET4561172.1"/>
    <property type="molecule type" value="Genomic_DNA"/>
</dbReference>
<evidence type="ECO:0000313" key="2">
    <source>
        <dbReference type="Proteomes" id="UP001549363"/>
    </source>
</evidence>
<protein>
    <recommendedName>
        <fullName evidence="3">Transposase</fullName>
    </recommendedName>
</protein>
<gene>
    <name evidence="1" type="ORF">ABIA69_002317</name>
</gene>
<proteinExistence type="predicted"/>
<name>A0ABV2PJQ2_9BACI</name>
<sequence length="93" mass="10537">MTGIMVQTKLQFQAVLDQVFPEYKGVFGDLYAEISLRTLQSFPTSESVLEAGVEEIAQFIDTHCKARSFNWALERSEKLIGAAERNPFQSTLY</sequence>
<keyword evidence="2" id="KW-1185">Reference proteome</keyword>
<evidence type="ECO:0000313" key="1">
    <source>
        <dbReference type="EMBL" id="MET4561172.1"/>
    </source>
</evidence>
<organism evidence="1 2">
    <name type="scientific">Lysinibacillus parviboronicapiens</name>
    <dbReference type="NCBI Taxonomy" id="436516"/>
    <lineage>
        <taxon>Bacteria</taxon>
        <taxon>Bacillati</taxon>
        <taxon>Bacillota</taxon>
        <taxon>Bacilli</taxon>
        <taxon>Bacillales</taxon>
        <taxon>Bacillaceae</taxon>
        <taxon>Lysinibacillus</taxon>
    </lineage>
</organism>